<evidence type="ECO:0000256" key="1">
    <source>
        <dbReference type="ARBA" id="ARBA00023157"/>
    </source>
</evidence>
<dbReference type="EMBL" id="JBIYXZ010002069">
    <property type="protein sequence ID" value="KAL3066010.1"/>
    <property type="molecule type" value="Genomic_DNA"/>
</dbReference>
<dbReference type="Proteomes" id="UP001619887">
    <property type="component" value="Unassembled WGS sequence"/>
</dbReference>
<feature type="domain" description="C-type lectin" evidence="3">
    <location>
        <begin position="27"/>
        <end position="144"/>
    </location>
</feature>
<dbReference type="PANTHER" id="PTHR45784:SF8">
    <property type="entry name" value="C-TYPE MANNOSE RECEPTOR 2-RELATED"/>
    <property type="match status" value="1"/>
</dbReference>
<dbReference type="Gene3D" id="3.10.100.10">
    <property type="entry name" value="Mannose-Binding Protein A, subunit A"/>
    <property type="match status" value="2"/>
</dbReference>
<accession>A0ABD2HJ75</accession>
<evidence type="ECO:0000313" key="4">
    <source>
        <dbReference type="EMBL" id="KAL3066010.1"/>
    </source>
</evidence>
<protein>
    <recommendedName>
        <fullName evidence="3">C-type lectin domain-containing protein</fullName>
    </recommendedName>
</protein>
<feature type="chain" id="PRO_5044850453" description="C-type lectin domain-containing protein" evidence="2">
    <location>
        <begin position="25"/>
        <end position="229"/>
    </location>
</feature>
<dbReference type="InterPro" id="IPR001304">
    <property type="entry name" value="C-type_lectin-like"/>
</dbReference>
<keyword evidence="5" id="KW-1185">Reference proteome</keyword>
<dbReference type="InterPro" id="IPR016187">
    <property type="entry name" value="CTDL_fold"/>
</dbReference>
<organism evidence="4 5">
    <name type="scientific">Pagothenia borchgrevinki</name>
    <name type="common">Bald rockcod</name>
    <name type="synonym">Trematomus borchgrevinki</name>
    <dbReference type="NCBI Taxonomy" id="8213"/>
    <lineage>
        <taxon>Eukaryota</taxon>
        <taxon>Metazoa</taxon>
        <taxon>Chordata</taxon>
        <taxon>Craniata</taxon>
        <taxon>Vertebrata</taxon>
        <taxon>Euteleostomi</taxon>
        <taxon>Actinopterygii</taxon>
        <taxon>Neopterygii</taxon>
        <taxon>Teleostei</taxon>
        <taxon>Neoteleostei</taxon>
        <taxon>Acanthomorphata</taxon>
        <taxon>Eupercaria</taxon>
        <taxon>Perciformes</taxon>
        <taxon>Notothenioidei</taxon>
        <taxon>Nototheniidae</taxon>
        <taxon>Pagothenia</taxon>
    </lineage>
</organism>
<dbReference type="SUPFAM" id="SSF56436">
    <property type="entry name" value="C-type lectin-like"/>
    <property type="match status" value="2"/>
</dbReference>
<evidence type="ECO:0000259" key="3">
    <source>
        <dbReference type="PROSITE" id="PS50041"/>
    </source>
</evidence>
<name>A0ABD2HJ75_PAGBO</name>
<reference evidence="4 5" key="2">
    <citation type="journal article" date="2024" name="G3 (Bethesda)">
        <title>The genome of the cryopelagic Antarctic bald notothen, Trematomus borchgrevinki.</title>
        <authorList>
            <person name="Rayamajhi N."/>
            <person name="Rivera-Colon A.G."/>
            <person name="Minhas B.F."/>
            <person name="Cheng C.C."/>
            <person name="Catchen J.M."/>
        </authorList>
    </citation>
    <scope>NUCLEOTIDE SEQUENCE [LARGE SCALE GENOMIC DNA]</scope>
    <source>
        <strain evidence="4">AGRC-2024</strain>
    </source>
</reference>
<dbReference type="AlphaFoldDB" id="A0ABD2HJ75"/>
<comment type="caution">
    <text evidence="4">The sequence shown here is derived from an EMBL/GenBank/DDBJ whole genome shotgun (WGS) entry which is preliminary data.</text>
</comment>
<sequence>MLTKSCSTILIILNLILNLPLIEQTSQQGRRFIHVSERMNWSSAQEYCREHHTDLATIRDQNDIDAIRSISHPCHWDNRCWIGLLRDTTNQIEWNWSDGDESTLREWKMGPPNDVDGNQDCVSLGTVLEWNDDKCDRQLSFVCYDGYDDLIFVKENKTWEDALEHCRNLDIDPSVSDTYLNHVYDLAHMDFGGDNLLARKKVQDSETAEVWIGLRFLAGRWLWVNGTPL</sequence>
<reference evidence="4 5" key="1">
    <citation type="journal article" date="2022" name="G3 (Bethesda)">
        <title>Evaluating Illumina-, Nanopore-, and PacBio-based genome assembly strategies with the bald notothen, Trematomus borchgrevinki.</title>
        <authorList>
            <person name="Rayamajhi N."/>
            <person name="Cheng C.C."/>
            <person name="Catchen J.M."/>
        </authorList>
    </citation>
    <scope>NUCLEOTIDE SEQUENCE [LARGE SCALE GENOMIC DNA]</scope>
    <source>
        <strain evidence="4">AGRC-2024</strain>
    </source>
</reference>
<feature type="signal peptide" evidence="2">
    <location>
        <begin position="1"/>
        <end position="24"/>
    </location>
</feature>
<keyword evidence="2" id="KW-0732">Signal</keyword>
<dbReference type="Pfam" id="PF00059">
    <property type="entry name" value="Lectin_C"/>
    <property type="match status" value="1"/>
</dbReference>
<dbReference type="PROSITE" id="PS50041">
    <property type="entry name" value="C_TYPE_LECTIN_2"/>
    <property type="match status" value="2"/>
</dbReference>
<keyword evidence="1" id="KW-1015">Disulfide bond</keyword>
<evidence type="ECO:0000313" key="5">
    <source>
        <dbReference type="Proteomes" id="UP001619887"/>
    </source>
</evidence>
<gene>
    <name evidence="4" type="ORF">OYC64_016032</name>
</gene>
<dbReference type="InterPro" id="IPR016186">
    <property type="entry name" value="C-type_lectin-like/link_sf"/>
</dbReference>
<dbReference type="CDD" id="cd00037">
    <property type="entry name" value="CLECT"/>
    <property type="match status" value="1"/>
</dbReference>
<dbReference type="PANTHER" id="PTHR45784">
    <property type="entry name" value="C-TYPE LECTIN DOMAIN FAMILY 20 MEMBER A-RELATED"/>
    <property type="match status" value="1"/>
</dbReference>
<feature type="domain" description="C-type lectin" evidence="3">
    <location>
        <begin position="139"/>
        <end position="229"/>
    </location>
</feature>
<evidence type="ECO:0000256" key="2">
    <source>
        <dbReference type="SAM" id="SignalP"/>
    </source>
</evidence>
<dbReference type="SMART" id="SM00034">
    <property type="entry name" value="CLECT"/>
    <property type="match status" value="1"/>
</dbReference>
<proteinExistence type="predicted"/>
<dbReference type="PROSITE" id="PS00615">
    <property type="entry name" value="C_TYPE_LECTIN_1"/>
    <property type="match status" value="1"/>
</dbReference>
<dbReference type="InterPro" id="IPR018378">
    <property type="entry name" value="C-type_lectin_CS"/>
</dbReference>